<dbReference type="SUPFAM" id="SSF56112">
    <property type="entry name" value="Protein kinase-like (PK-like)"/>
    <property type="match status" value="1"/>
</dbReference>
<evidence type="ECO:0000256" key="2">
    <source>
        <dbReference type="ARBA" id="ARBA00022741"/>
    </source>
</evidence>
<organism evidence="8 9">
    <name type="scientific">Ostreobium quekettii</name>
    <dbReference type="NCBI Taxonomy" id="121088"/>
    <lineage>
        <taxon>Eukaryota</taxon>
        <taxon>Viridiplantae</taxon>
        <taxon>Chlorophyta</taxon>
        <taxon>core chlorophytes</taxon>
        <taxon>Ulvophyceae</taxon>
        <taxon>TCBD clade</taxon>
        <taxon>Bryopsidales</taxon>
        <taxon>Ostreobineae</taxon>
        <taxon>Ostreobiaceae</taxon>
        <taxon>Ostreobium</taxon>
    </lineage>
</organism>
<evidence type="ECO:0000256" key="4">
    <source>
        <dbReference type="ARBA" id="ARBA00022840"/>
    </source>
</evidence>
<evidence type="ECO:0000256" key="3">
    <source>
        <dbReference type="ARBA" id="ARBA00022777"/>
    </source>
</evidence>
<dbReference type="InterPro" id="IPR011009">
    <property type="entry name" value="Kinase-like_dom_sf"/>
</dbReference>
<feature type="transmembrane region" description="Helical" evidence="6">
    <location>
        <begin position="706"/>
        <end position="725"/>
    </location>
</feature>
<proteinExistence type="predicted"/>
<name>A0A8S1IWQ3_9CHLO</name>
<feature type="region of interest" description="Disordered" evidence="5">
    <location>
        <begin position="336"/>
        <end position="374"/>
    </location>
</feature>
<dbReference type="AlphaFoldDB" id="A0A8S1IWQ3"/>
<feature type="region of interest" description="Disordered" evidence="5">
    <location>
        <begin position="387"/>
        <end position="447"/>
    </location>
</feature>
<evidence type="ECO:0000313" key="9">
    <source>
        <dbReference type="Proteomes" id="UP000708148"/>
    </source>
</evidence>
<keyword evidence="9" id="KW-1185">Reference proteome</keyword>
<feature type="transmembrane region" description="Helical" evidence="6">
    <location>
        <begin position="486"/>
        <end position="505"/>
    </location>
</feature>
<feature type="domain" description="Protein kinase" evidence="7">
    <location>
        <begin position="1"/>
        <end position="241"/>
    </location>
</feature>
<dbReference type="Gene3D" id="1.10.510.10">
    <property type="entry name" value="Transferase(Phosphotransferase) domain 1"/>
    <property type="match status" value="1"/>
</dbReference>
<feature type="compositionally biased region" description="Polar residues" evidence="5">
    <location>
        <begin position="410"/>
        <end position="420"/>
    </location>
</feature>
<dbReference type="InterPro" id="IPR000326">
    <property type="entry name" value="PAP2/HPO"/>
</dbReference>
<feature type="compositionally biased region" description="Low complexity" evidence="5">
    <location>
        <begin position="354"/>
        <end position="365"/>
    </location>
</feature>
<protein>
    <recommendedName>
        <fullName evidence="7">Protein kinase domain-containing protein</fullName>
    </recommendedName>
</protein>
<gene>
    <name evidence="8" type="ORF">OSTQU699_LOCUS4854</name>
</gene>
<feature type="compositionally biased region" description="Gly residues" evidence="5">
    <location>
        <begin position="394"/>
        <end position="404"/>
    </location>
</feature>
<dbReference type="OrthoDB" id="504170at2759"/>
<dbReference type="SMART" id="SM00014">
    <property type="entry name" value="acidPPc"/>
    <property type="match status" value="1"/>
</dbReference>
<dbReference type="SUPFAM" id="SSF48317">
    <property type="entry name" value="Acid phosphatase/Vanadium-dependent haloperoxidase"/>
    <property type="match status" value="1"/>
</dbReference>
<dbReference type="PANTHER" id="PTHR43289:SF6">
    <property type="entry name" value="SERINE_THREONINE-PROTEIN KINASE NEKL-3"/>
    <property type="match status" value="1"/>
</dbReference>
<evidence type="ECO:0000313" key="8">
    <source>
        <dbReference type="EMBL" id="CAD7699495.1"/>
    </source>
</evidence>
<keyword evidence="2" id="KW-0547">Nucleotide-binding</keyword>
<dbReference type="CDD" id="cd14014">
    <property type="entry name" value="STKc_PknB_like"/>
    <property type="match status" value="1"/>
</dbReference>
<evidence type="ECO:0000259" key="7">
    <source>
        <dbReference type="PROSITE" id="PS50011"/>
    </source>
</evidence>
<feature type="compositionally biased region" description="Basic and acidic residues" evidence="5">
    <location>
        <begin position="432"/>
        <end position="447"/>
    </location>
</feature>
<dbReference type="Gene3D" id="1.20.144.10">
    <property type="entry name" value="Phosphatidic acid phosphatase type 2/haloperoxidase"/>
    <property type="match status" value="1"/>
</dbReference>
<feature type="transmembrane region" description="Helical" evidence="6">
    <location>
        <begin position="674"/>
        <end position="694"/>
    </location>
</feature>
<dbReference type="InterPro" id="IPR008271">
    <property type="entry name" value="Ser/Thr_kinase_AS"/>
</dbReference>
<feature type="transmembrane region" description="Helical" evidence="6">
    <location>
        <begin position="449"/>
        <end position="466"/>
    </location>
</feature>
<keyword evidence="6" id="KW-0472">Membrane</keyword>
<dbReference type="SMART" id="SM00220">
    <property type="entry name" value="S_TKc"/>
    <property type="match status" value="1"/>
</dbReference>
<keyword evidence="6" id="KW-1133">Transmembrane helix</keyword>
<dbReference type="EMBL" id="CAJHUC010001031">
    <property type="protein sequence ID" value="CAD7699495.1"/>
    <property type="molecule type" value="Genomic_DNA"/>
</dbReference>
<dbReference type="PANTHER" id="PTHR43289">
    <property type="entry name" value="MITOGEN-ACTIVATED PROTEIN KINASE KINASE KINASE 20-RELATED"/>
    <property type="match status" value="1"/>
</dbReference>
<dbReference type="PROSITE" id="PS00108">
    <property type="entry name" value="PROTEIN_KINASE_ST"/>
    <property type="match status" value="1"/>
</dbReference>
<dbReference type="Pfam" id="PF01569">
    <property type="entry name" value="PAP2"/>
    <property type="match status" value="1"/>
</dbReference>
<accession>A0A8S1IWQ3</accession>
<dbReference type="GO" id="GO:0004674">
    <property type="term" value="F:protein serine/threonine kinase activity"/>
    <property type="evidence" value="ECO:0007669"/>
    <property type="project" value="TreeGrafter"/>
</dbReference>
<evidence type="ECO:0000256" key="6">
    <source>
        <dbReference type="SAM" id="Phobius"/>
    </source>
</evidence>
<dbReference type="Gene3D" id="3.30.200.20">
    <property type="entry name" value="Phosphorylase Kinase, domain 1"/>
    <property type="match status" value="1"/>
</dbReference>
<dbReference type="Proteomes" id="UP000708148">
    <property type="component" value="Unassembled WGS sequence"/>
</dbReference>
<dbReference type="Pfam" id="PF00069">
    <property type="entry name" value="Pkinase"/>
    <property type="match status" value="1"/>
</dbReference>
<reference evidence="8" key="1">
    <citation type="submission" date="2020-12" db="EMBL/GenBank/DDBJ databases">
        <authorList>
            <person name="Iha C."/>
        </authorList>
    </citation>
    <scope>NUCLEOTIDE SEQUENCE</scope>
</reference>
<sequence length="773" mass="83494">MIKPGMDAADVHRKLRERFAREAAAVAKLNDPYTVTLFDSGADLGGDLYMAFEFIPGLTLREYIARHGALAPERVVKILQQALSSLREAHVHGLMHRDIKPENLMIFDHLGQKDQIRVVDFGIAKAFEDQANALTAAGQIVGTPRYVSPERVYQKDLMPASDLYSLGAVAYYLLVGEEVYAQTKSPIELIKLHASPDPILLPESSGVPKGLRVIIEKMLAKELGDRYGAAQQIIDDLEEYVLEEKVARRAEQMISSGMIAPTTPAVSMANGRLSLEDEDSSAKTEAMEAIVGPQLDSRVIGQDESVVIGDAPQEDPTEMVDISPDFRDALRRGEDVGQALQSQASGAMPRRSLAEQSSPQQAQPQKPIDNFVPLQPNTFSMAAVRRDAPPAASGGTGGVGGAEHAGGLAQRTSDISSAKTEATPAVQVPQAKQEKASPSDGKKKEKPPLGKYLLIAGVVGFVLLLLMDTAPPPEQPAGDVKVLENYSPFELTTAGIGTVGALILIGKGSDIFGHPEPSMGPPSPESFDWRVTHWVNPDPDPEKKWLNGIPDLAGYVLPAGTLAFYATGSIGSAVNPNFPLGSQTHELIAFTESFAWTMVAVNGMKLMVGRTRPFAVRPDVDAEAFGEEEKEQFISFPSGHSASAAATAFFLFHDISDYLVHEVLADSRPIVRYGYGYALPLAGAIGVTGTVMFSRVRDQKHWLSDTLAGAFIGGSLATIFYTMHFDEKGNPRRRRTMRSDAGVEEEEASNMTFHLTPVMAPRAPMGLSFGMTF</sequence>
<comment type="caution">
    <text evidence="8">The sequence shown here is derived from an EMBL/GenBank/DDBJ whole genome shotgun (WGS) entry which is preliminary data.</text>
</comment>
<keyword evidence="6" id="KW-0812">Transmembrane</keyword>
<dbReference type="GO" id="GO:0005524">
    <property type="term" value="F:ATP binding"/>
    <property type="evidence" value="ECO:0007669"/>
    <property type="project" value="UniProtKB-KW"/>
</dbReference>
<dbReference type="InterPro" id="IPR000719">
    <property type="entry name" value="Prot_kinase_dom"/>
</dbReference>
<keyword evidence="4" id="KW-0067">ATP-binding</keyword>
<evidence type="ECO:0000256" key="5">
    <source>
        <dbReference type="SAM" id="MobiDB-lite"/>
    </source>
</evidence>
<dbReference type="PROSITE" id="PS50011">
    <property type="entry name" value="PROTEIN_KINASE_DOM"/>
    <property type="match status" value="1"/>
</dbReference>
<dbReference type="InterPro" id="IPR036938">
    <property type="entry name" value="PAP2/HPO_sf"/>
</dbReference>
<keyword evidence="3" id="KW-0418">Kinase</keyword>
<evidence type="ECO:0000256" key="1">
    <source>
        <dbReference type="ARBA" id="ARBA00022679"/>
    </source>
</evidence>
<keyword evidence="1" id="KW-0808">Transferase</keyword>